<dbReference type="CDD" id="cd00157">
    <property type="entry name" value="Rho"/>
    <property type="match status" value="1"/>
</dbReference>
<accession>A0A9D3Y9N0</accession>
<dbReference type="SMART" id="SM00174">
    <property type="entry name" value="RHO"/>
    <property type="match status" value="1"/>
</dbReference>
<protein>
    <submittedName>
        <fullName evidence="3">Uncharacterized protein</fullName>
    </submittedName>
</protein>
<dbReference type="GO" id="GO:0005525">
    <property type="term" value="F:GTP binding"/>
    <property type="evidence" value="ECO:0007669"/>
    <property type="project" value="UniProtKB-KW"/>
</dbReference>
<comment type="caution">
    <text evidence="3">The sequence shown here is derived from an EMBL/GenBank/DDBJ whole genome shotgun (WGS) entry which is preliminary data.</text>
</comment>
<evidence type="ECO:0000313" key="4">
    <source>
        <dbReference type="Proteomes" id="UP000828390"/>
    </source>
</evidence>
<dbReference type="AlphaFoldDB" id="A0A9D3Y9N0"/>
<evidence type="ECO:0000256" key="2">
    <source>
        <dbReference type="ARBA" id="ARBA00023134"/>
    </source>
</evidence>
<dbReference type="SMART" id="SM00175">
    <property type="entry name" value="RAB"/>
    <property type="match status" value="1"/>
</dbReference>
<dbReference type="PANTHER" id="PTHR24072">
    <property type="entry name" value="RHO FAMILY GTPASE"/>
    <property type="match status" value="1"/>
</dbReference>
<dbReference type="SUPFAM" id="SSF52540">
    <property type="entry name" value="P-loop containing nucleoside triphosphate hydrolases"/>
    <property type="match status" value="1"/>
</dbReference>
<dbReference type="InterPro" id="IPR027417">
    <property type="entry name" value="P-loop_NTPase"/>
</dbReference>
<dbReference type="GO" id="GO:0003924">
    <property type="term" value="F:GTPase activity"/>
    <property type="evidence" value="ECO:0007669"/>
    <property type="project" value="InterPro"/>
</dbReference>
<dbReference type="Proteomes" id="UP000828390">
    <property type="component" value="Unassembled WGS sequence"/>
</dbReference>
<gene>
    <name evidence="3" type="ORF">DPMN_083618</name>
</gene>
<dbReference type="NCBIfam" id="TIGR00231">
    <property type="entry name" value="small_GTP"/>
    <property type="match status" value="1"/>
</dbReference>
<dbReference type="Pfam" id="PF00071">
    <property type="entry name" value="Ras"/>
    <property type="match status" value="1"/>
</dbReference>
<dbReference type="EMBL" id="JAIWYP010000016">
    <property type="protein sequence ID" value="KAH3696155.1"/>
    <property type="molecule type" value="Genomic_DNA"/>
</dbReference>
<evidence type="ECO:0000313" key="3">
    <source>
        <dbReference type="EMBL" id="KAH3696155.1"/>
    </source>
</evidence>
<dbReference type="Gene3D" id="3.40.50.300">
    <property type="entry name" value="P-loop containing nucleotide triphosphate hydrolases"/>
    <property type="match status" value="1"/>
</dbReference>
<name>A0A9D3Y9N0_DREPO</name>
<keyword evidence="1" id="KW-0547">Nucleotide-binding</keyword>
<dbReference type="InterPro" id="IPR001806">
    <property type="entry name" value="Small_GTPase"/>
</dbReference>
<evidence type="ECO:0000256" key="1">
    <source>
        <dbReference type="ARBA" id="ARBA00022741"/>
    </source>
</evidence>
<reference evidence="3" key="1">
    <citation type="journal article" date="2019" name="bioRxiv">
        <title>The Genome of the Zebra Mussel, Dreissena polymorpha: A Resource for Invasive Species Research.</title>
        <authorList>
            <person name="McCartney M.A."/>
            <person name="Auch B."/>
            <person name="Kono T."/>
            <person name="Mallez S."/>
            <person name="Zhang Y."/>
            <person name="Obille A."/>
            <person name="Becker A."/>
            <person name="Abrahante J.E."/>
            <person name="Garbe J."/>
            <person name="Badalamenti J.P."/>
            <person name="Herman A."/>
            <person name="Mangelson H."/>
            <person name="Liachko I."/>
            <person name="Sullivan S."/>
            <person name="Sone E.D."/>
            <person name="Koren S."/>
            <person name="Silverstein K.A.T."/>
            <person name="Beckman K.B."/>
            <person name="Gohl D.M."/>
        </authorList>
    </citation>
    <scope>NUCLEOTIDE SEQUENCE</scope>
    <source>
        <strain evidence="3">Duluth1</strain>
        <tissue evidence="3">Whole animal</tissue>
    </source>
</reference>
<keyword evidence="2" id="KW-0342">GTP-binding</keyword>
<reference evidence="3" key="2">
    <citation type="submission" date="2020-11" db="EMBL/GenBank/DDBJ databases">
        <authorList>
            <person name="McCartney M.A."/>
            <person name="Auch B."/>
            <person name="Kono T."/>
            <person name="Mallez S."/>
            <person name="Becker A."/>
            <person name="Gohl D.M."/>
            <person name="Silverstein K.A.T."/>
            <person name="Koren S."/>
            <person name="Bechman K.B."/>
            <person name="Herman A."/>
            <person name="Abrahante J.E."/>
            <person name="Garbe J."/>
        </authorList>
    </citation>
    <scope>NUCLEOTIDE SEQUENCE</scope>
    <source>
        <strain evidence="3">Duluth1</strain>
        <tissue evidence="3">Whole animal</tissue>
    </source>
</reference>
<dbReference type="PRINTS" id="PR00449">
    <property type="entry name" value="RASTRNSFRMNG"/>
</dbReference>
<keyword evidence="4" id="KW-1185">Reference proteome</keyword>
<sequence length="132" mass="15080">MIDKTVDPIMPIVYLCVVGDAGVGKSCLLISYTTNAFPGEYIPTVFDNYRANVMLDGEPVNFAWNTVGKEENERLRPLGYFDKDVFFMCFYLSNPTSLENIESKWLPEVRHNRPDVPIMLVGCKQTFLKECQ</sequence>
<dbReference type="PROSITE" id="PS51419">
    <property type="entry name" value="RAB"/>
    <property type="match status" value="1"/>
</dbReference>
<dbReference type="InterPro" id="IPR005225">
    <property type="entry name" value="Small_GTP-bd"/>
</dbReference>
<dbReference type="GO" id="GO:0007264">
    <property type="term" value="P:small GTPase-mediated signal transduction"/>
    <property type="evidence" value="ECO:0007669"/>
    <property type="project" value="InterPro"/>
</dbReference>
<proteinExistence type="predicted"/>
<dbReference type="SMART" id="SM00173">
    <property type="entry name" value="RAS"/>
    <property type="match status" value="1"/>
</dbReference>
<organism evidence="3 4">
    <name type="scientific">Dreissena polymorpha</name>
    <name type="common">Zebra mussel</name>
    <name type="synonym">Mytilus polymorpha</name>
    <dbReference type="NCBI Taxonomy" id="45954"/>
    <lineage>
        <taxon>Eukaryota</taxon>
        <taxon>Metazoa</taxon>
        <taxon>Spiralia</taxon>
        <taxon>Lophotrochozoa</taxon>
        <taxon>Mollusca</taxon>
        <taxon>Bivalvia</taxon>
        <taxon>Autobranchia</taxon>
        <taxon>Heteroconchia</taxon>
        <taxon>Euheterodonta</taxon>
        <taxon>Imparidentia</taxon>
        <taxon>Neoheterodontei</taxon>
        <taxon>Myida</taxon>
        <taxon>Dreissenoidea</taxon>
        <taxon>Dreissenidae</taxon>
        <taxon>Dreissena</taxon>
    </lineage>
</organism>
<dbReference type="InterPro" id="IPR003578">
    <property type="entry name" value="Small_GTPase_Rho"/>
</dbReference>
<dbReference type="PROSITE" id="PS51420">
    <property type="entry name" value="RHO"/>
    <property type="match status" value="1"/>
</dbReference>